<dbReference type="EMBL" id="OK337614">
    <property type="protein sequence ID" value="UNP64480.1"/>
    <property type="molecule type" value="Genomic_DNA"/>
</dbReference>
<dbReference type="HAMAP" id="MF_04038">
    <property type="entry name" value="HSV_CEP1"/>
    <property type="match status" value="1"/>
</dbReference>
<keyword evidence="2" id="KW-1040">Host Golgi apparatus</keyword>
<organism evidence="5 6">
    <name type="scientific">Saguinine gammaherpesvirus 1</name>
    <dbReference type="NCBI Taxonomy" id="2169901"/>
    <lineage>
        <taxon>Viruses</taxon>
        <taxon>Duplodnaviria</taxon>
        <taxon>Heunggongvirae</taxon>
        <taxon>Peploviricota</taxon>
        <taxon>Herviviricetes</taxon>
        <taxon>Herpesvirales</taxon>
        <taxon>Orthoherpesviridae</taxon>
        <taxon>Gammaherpesvirinae</taxon>
    </lineage>
</organism>
<evidence type="ECO:0000256" key="1">
    <source>
        <dbReference type="ARBA" id="ARBA00022580"/>
    </source>
</evidence>
<name>A0A9Q8VJ83_9GAMA</name>
<keyword evidence="4" id="KW-1035">Host cytoplasm</keyword>
<evidence type="ECO:0000256" key="4">
    <source>
        <dbReference type="ARBA" id="ARBA00023200"/>
    </source>
</evidence>
<evidence type="ECO:0000313" key="5">
    <source>
        <dbReference type="EMBL" id="UNP64480.1"/>
    </source>
</evidence>
<dbReference type="Proteomes" id="UP001142430">
    <property type="component" value="Segment"/>
</dbReference>
<protein>
    <recommendedName>
        <fullName evidence="7">Cytoplasmic envelopment protein 1</fullName>
    </recommendedName>
</protein>
<evidence type="ECO:0000256" key="3">
    <source>
        <dbReference type="ARBA" id="ARBA00022844"/>
    </source>
</evidence>
<reference evidence="5" key="1">
    <citation type="submission" date="2021-09" db="EMBL/GenBank/DDBJ databases">
        <title>The complete genome of the Saguinine gammaherpesvirus 1 (SgGHV-1).</title>
        <authorList>
            <person name="Marti-Carreras J."/>
            <person name="Maes P."/>
        </authorList>
    </citation>
    <scope>NUCLEOTIDE SEQUENCE</scope>
    <source>
        <strain evidence="5">S338D</strain>
    </source>
</reference>
<evidence type="ECO:0008006" key="7">
    <source>
        <dbReference type="Google" id="ProtNLM"/>
    </source>
</evidence>
<dbReference type="InterPro" id="IPR002600">
    <property type="entry name" value="Herpes_UL7"/>
</dbReference>
<keyword evidence="1" id="KW-0920">Virion tegument</keyword>
<evidence type="ECO:0000256" key="2">
    <source>
        <dbReference type="ARBA" id="ARBA00022812"/>
    </source>
</evidence>
<proteinExistence type="inferred from homology"/>
<keyword evidence="3" id="KW-0946">Virion</keyword>
<sequence length="272" mass="30933">METVIQTLIGTQQKGSTDNIKYVPAYTQPIYPRLMLELNKKGDIYLATNTPLFICNDGSVNVSDLQAHVKSRILSPYFEGFVFSSILDNEDTVDKLDIYPHVFLSRIHIIRSQDTTLMELCALLSMVENVETPTRATMFSMLNRARLVYSRSPSKDSAYILNGIEYLISTLLWYYELTPVPPGNLPAPLAMFKLHKCLSEAPEDTRGLLKPIYLEPWKMSLEDGRTYNSPTKGSFSLFHNDTLLTRHLKSPEILKCIRYISTIFSANTTIFS</sequence>
<evidence type="ECO:0000313" key="6">
    <source>
        <dbReference type="Proteomes" id="UP001142430"/>
    </source>
</evidence>
<dbReference type="GO" id="GO:0044423">
    <property type="term" value="C:virion component"/>
    <property type="evidence" value="ECO:0007669"/>
    <property type="project" value="UniProtKB-KW"/>
</dbReference>
<dbReference type="Pfam" id="PF01677">
    <property type="entry name" value="Herpes_UL7"/>
    <property type="match status" value="1"/>
</dbReference>
<accession>A0A9Q8VJ83</accession>